<comment type="subcellular location">
    <subcellularLocation>
        <location evidence="1">Cell membrane</location>
        <topology evidence="1">Multi-pass membrane protein</topology>
    </subcellularLocation>
</comment>
<evidence type="ECO:0000256" key="6">
    <source>
        <dbReference type="ARBA" id="ARBA00022989"/>
    </source>
</evidence>
<feature type="domain" description="Glycosyltransferase RgtA/B/C/D-like" evidence="9">
    <location>
        <begin position="109"/>
        <end position="255"/>
    </location>
</feature>
<accession>F1Z3W3</accession>
<evidence type="ECO:0000256" key="2">
    <source>
        <dbReference type="ARBA" id="ARBA00022475"/>
    </source>
</evidence>
<dbReference type="InParanoid" id="F1Z3W3"/>
<feature type="transmembrane region" description="Helical" evidence="8">
    <location>
        <begin position="137"/>
        <end position="155"/>
    </location>
</feature>
<sequence>MKTEPIASARKRIVPIALCAILLLAAALRVWHIGFGLPDLNDPDEPVFVMTALDMLREHRLDPEWFGHPATLLLYVLALIFVLVGMIGSASGKWHGIHAFVMAVYADPGVVIVPMRLFIVGCGLATIVLTYRLGRRVAGPRVGLIAALMLACNALHVELSQIIRTDMLATALMLWSIDHALSIAGDSPRGGTRRDHVLAGIGAGLACATKWPAVLALVHVMTASLWSSRGRWLRRIWIAPVVAIITLIAVSPYLVFDYRTVLHDLGGEARKHHLGATGHGLGWNLVWYIRKPLAESFGWPGLALAACGMVVAIRRHRIFAVALLPGAVVVLLVTAAQALIWERWAVPLLPAIALCIALGLDHLAARLPSPLQRAIALATGLVLVIVPMTLTDIQRTTMRADDTRQAASAWVRAHVAPDRSVLIEQAAFSLLDRPGPVLFPLGNKGCIEVHHALSAPPSYKKVNDMRADHAIVDIGNVDPALLPGCTADVAIFSHYRRYGDEAALYGPELSNYRALLRNGRILRTFTPIPGRRGGPIVDVVLMRPIR</sequence>
<proteinExistence type="predicted"/>
<organism evidence="10 11">
    <name type="scientific">Novosphingobium nitrogenifigens DSM 19370</name>
    <dbReference type="NCBI Taxonomy" id="983920"/>
    <lineage>
        <taxon>Bacteria</taxon>
        <taxon>Pseudomonadati</taxon>
        <taxon>Pseudomonadota</taxon>
        <taxon>Alphaproteobacteria</taxon>
        <taxon>Sphingomonadales</taxon>
        <taxon>Sphingomonadaceae</taxon>
        <taxon>Novosphingobium</taxon>
    </lineage>
</organism>
<keyword evidence="3" id="KW-0328">Glycosyltransferase</keyword>
<dbReference type="eggNOG" id="COG1807">
    <property type="taxonomic scope" value="Bacteria"/>
</dbReference>
<evidence type="ECO:0000256" key="7">
    <source>
        <dbReference type="ARBA" id="ARBA00023136"/>
    </source>
</evidence>
<evidence type="ECO:0000256" key="8">
    <source>
        <dbReference type="SAM" id="Phobius"/>
    </source>
</evidence>
<dbReference type="InterPro" id="IPR050297">
    <property type="entry name" value="LipidA_mod_glycosyltrf_83"/>
</dbReference>
<feature type="transmembrane region" description="Helical" evidence="8">
    <location>
        <begin position="297"/>
        <end position="313"/>
    </location>
</feature>
<dbReference type="RefSeq" id="WP_008068669.1">
    <property type="nucleotide sequence ID" value="NZ_AQWK01000010.1"/>
</dbReference>
<dbReference type="InterPro" id="IPR038731">
    <property type="entry name" value="RgtA/B/C-like"/>
</dbReference>
<dbReference type="Pfam" id="PF13231">
    <property type="entry name" value="PMT_2"/>
    <property type="match status" value="1"/>
</dbReference>
<keyword evidence="11" id="KW-1185">Reference proteome</keyword>
<keyword evidence="4" id="KW-0808">Transferase</keyword>
<evidence type="ECO:0000259" key="9">
    <source>
        <dbReference type="Pfam" id="PF13231"/>
    </source>
</evidence>
<dbReference type="GO" id="GO:0005886">
    <property type="term" value="C:plasma membrane"/>
    <property type="evidence" value="ECO:0007669"/>
    <property type="project" value="UniProtKB-SubCell"/>
</dbReference>
<feature type="transmembrane region" description="Helical" evidence="8">
    <location>
        <begin position="65"/>
        <end position="88"/>
    </location>
</feature>
<feature type="transmembrane region" description="Helical" evidence="8">
    <location>
        <begin position="109"/>
        <end position="131"/>
    </location>
</feature>
<reference evidence="10 11" key="1">
    <citation type="journal article" date="2012" name="J. Bacteriol.">
        <title>Draft Genome Sequence of Novosphingobium nitrogenifigens Y88T.</title>
        <authorList>
            <person name="Strabala T.J."/>
            <person name="Macdonald L."/>
            <person name="Liu V."/>
            <person name="Smit A.M."/>
        </authorList>
    </citation>
    <scope>NUCLEOTIDE SEQUENCE [LARGE SCALE GENOMIC DNA]</scope>
    <source>
        <strain evidence="10 11">DSM 19370</strain>
    </source>
</reference>
<dbReference type="GO" id="GO:0009103">
    <property type="term" value="P:lipopolysaccharide biosynthetic process"/>
    <property type="evidence" value="ECO:0007669"/>
    <property type="project" value="UniProtKB-ARBA"/>
</dbReference>
<dbReference type="PANTHER" id="PTHR33908:SF11">
    <property type="entry name" value="MEMBRANE PROTEIN"/>
    <property type="match status" value="1"/>
</dbReference>
<feature type="transmembrane region" description="Helical" evidence="8">
    <location>
        <begin position="371"/>
        <end position="390"/>
    </location>
</feature>
<keyword evidence="2" id="KW-1003">Cell membrane</keyword>
<name>F1Z3W3_9SPHN</name>
<keyword evidence="7 8" id="KW-0472">Membrane</keyword>
<evidence type="ECO:0000256" key="3">
    <source>
        <dbReference type="ARBA" id="ARBA00022676"/>
    </source>
</evidence>
<feature type="transmembrane region" description="Helical" evidence="8">
    <location>
        <begin position="197"/>
        <end position="224"/>
    </location>
</feature>
<keyword evidence="6 8" id="KW-1133">Transmembrane helix</keyword>
<dbReference type="Proteomes" id="UP000004728">
    <property type="component" value="Unassembled WGS sequence"/>
</dbReference>
<dbReference type="EMBL" id="AEWJ01000013">
    <property type="protein sequence ID" value="EGD60713.1"/>
    <property type="molecule type" value="Genomic_DNA"/>
</dbReference>
<comment type="caution">
    <text evidence="10">The sequence shown here is derived from an EMBL/GenBank/DDBJ whole genome shotgun (WGS) entry which is preliminary data.</text>
</comment>
<feature type="transmembrane region" description="Helical" evidence="8">
    <location>
        <begin position="236"/>
        <end position="256"/>
    </location>
</feature>
<dbReference type="STRING" id="983920.Y88_1794"/>
<gene>
    <name evidence="10" type="ORF">Y88_1794</name>
</gene>
<dbReference type="HOGENOM" id="CLU_501279_0_0_5"/>
<evidence type="ECO:0000256" key="1">
    <source>
        <dbReference type="ARBA" id="ARBA00004651"/>
    </source>
</evidence>
<evidence type="ECO:0000256" key="4">
    <source>
        <dbReference type="ARBA" id="ARBA00022679"/>
    </source>
</evidence>
<evidence type="ECO:0000313" key="11">
    <source>
        <dbReference type="Proteomes" id="UP000004728"/>
    </source>
</evidence>
<dbReference type="AlphaFoldDB" id="F1Z3W3"/>
<feature type="transmembrane region" description="Helical" evidence="8">
    <location>
        <begin position="346"/>
        <end position="364"/>
    </location>
</feature>
<protein>
    <recommendedName>
        <fullName evidence="9">Glycosyltransferase RgtA/B/C/D-like domain-containing protein</fullName>
    </recommendedName>
</protein>
<dbReference type="GO" id="GO:0016763">
    <property type="term" value="F:pentosyltransferase activity"/>
    <property type="evidence" value="ECO:0007669"/>
    <property type="project" value="TreeGrafter"/>
</dbReference>
<evidence type="ECO:0000313" key="10">
    <source>
        <dbReference type="EMBL" id="EGD60713.1"/>
    </source>
</evidence>
<feature type="transmembrane region" description="Helical" evidence="8">
    <location>
        <begin position="320"/>
        <end position="340"/>
    </location>
</feature>
<evidence type="ECO:0000256" key="5">
    <source>
        <dbReference type="ARBA" id="ARBA00022692"/>
    </source>
</evidence>
<dbReference type="PANTHER" id="PTHR33908">
    <property type="entry name" value="MANNOSYLTRANSFERASE YKCB-RELATED"/>
    <property type="match status" value="1"/>
</dbReference>
<keyword evidence="5 8" id="KW-0812">Transmembrane</keyword>
<dbReference type="OrthoDB" id="7432315at2"/>